<evidence type="ECO:0000256" key="1">
    <source>
        <dbReference type="SAM" id="MobiDB-lite"/>
    </source>
</evidence>
<feature type="region of interest" description="Disordered" evidence="1">
    <location>
        <begin position="344"/>
        <end position="364"/>
    </location>
</feature>
<evidence type="ECO:0000313" key="3">
    <source>
        <dbReference type="Proteomes" id="UP000294835"/>
    </source>
</evidence>
<gene>
    <name evidence="2" type="ORF">EV662_11186</name>
</gene>
<name>A0A4V2SQM9_9RHOB</name>
<reference evidence="2 3" key="1">
    <citation type="submission" date="2019-03" db="EMBL/GenBank/DDBJ databases">
        <title>Genomic Encyclopedia of Type Strains, Phase IV (KMG-IV): sequencing the most valuable type-strain genomes for metagenomic binning, comparative biology and taxonomic classification.</title>
        <authorList>
            <person name="Goeker M."/>
        </authorList>
    </citation>
    <scope>NUCLEOTIDE SEQUENCE [LARGE SCALE GENOMIC DNA]</scope>
    <source>
        <strain evidence="2 3">DSM 18063</strain>
    </source>
</reference>
<accession>A0A4V2SQM9</accession>
<organism evidence="2 3">
    <name type="scientific">Rhodovulum marinum</name>
    <dbReference type="NCBI Taxonomy" id="320662"/>
    <lineage>
        <taxon>Bacteria</taxon>
        <taxon>Pseudomonadati</taxon>
        <taxon>Pseudomonadota</taxon>
        <taxon>Alphaproteobacteria</taxon>
        <taxon>Rhodobacterales</taxon>
        <taxon>Paracoccaceae</taxon>
        <taxon>Rhodovulum</taxon>
    </lineage>
</organism>
<keyword evidence="3" id="KW-1185">Reference proteome</keyword>
<sequence length="382" mass="40053">MSDRELRINVYNSSKIGHANVSFYRQGQHEYTIGANIRLEVPQLAIPKVAPFEPDDGIYRDESAFHLAAMATGDVTSAGVPVTDLEYDRLLGEARALENQTYNYSVLTEACVELVSDFYDKSGHPGAFGDLFPADARTGSLVWSRVPVTDHNPFSTWPSDRPYYVAPEPYMLDPPPPPDPVIYGDLPDPLAPEPEKTASTGDAVIPTDADPGASEPEVGAAALDDLFAPARTYEAANPSPELSFGTAFDAVERAEDSFVDLGDVDLAFSAFGGDADSSEPAAGAAPDRGSGEDGGAVRDSGGDSPSTSNAADTAPEVPDHGADTGFSASDLSADLSFGDAFGPSKTVSALSEPSEPLGFSSDYGSSSGYSGGFDLADAFDFF</sequence>
<evidence type="ECO:0000313" key="2">
    <source>
        <dbReference type="EMBL" id="TCP39606.1"/>
    </source>
</evidence>
<dbReference type="OrthoDB" id="9862505at2"/>
<dbReference type="AlphaFoldDB" id="A0A4V2SQM9"/>
<proteinExistence type="predicted"/>
<feature type="region of interest" description="Disordered" evidence="1">
    <location>
        <begin position="272"/>
        <end position="325"/>
    </location>
</feature>
<dbReference type="RefSeq" id="WP_132464535.1">
    <property type="nucleotide sequence ID" value="NZ_SLXP01000011.1"/>
</dbReference>
<feature type="region of interest" description="Disordered" evidence="1">
    <location>
        <begin position="185"/>
        <end position="216"/>
    </location>
</feature>
<dbReference type="EMBL" id="SLXP01000011">
    <property type="protein sequence ID" value="TCP39606.1"/>
    <property type="molecule type" value="Genomic_DNA"/>
</dbReference>
<dbReference type="Proteomes" id="UP000294835">
    <property type="component" value="Unassembled WGS sequence"/>
</dbReference>
<comment type="caution">
    <text evidence="2">The sequence shown here is derived from an EMBL/GenBank/DDBJ whole genome shotgun (WGS) entry which is preliminary data.</text>
</comment>
<protein>
    <submittedName>
        <fullName evidence="2">Uncharacterized protein</fullName>
    </submittedName>
</protein>